<proteinExistence type="predicted"/>
<reference evidence="6 7" key="1">
    <citation type="submission" date="2020-03" db="EMBL/GenBank/DDBJ databases">
        <title>Whole genome shotgun sequence of Phytohabitans houttuyneae NBRC 108639.</title>
        <authorList>
            <person name="Komaki H."/>
            <person name="Tamura T."/>
        </authorList>
    </citation>
    <scope>NUCLEOTIDE SEQUENCE [LARGE SCALE GENOMIC DNA]</scope>
    <source>
        <strain evidence="6 7">NBRC 108639</strain>
    </source>
</reference>
<dbReference type="InterPro" id="IPR036116">
    <property type="entry name" value="FN3_sf"/>
</dbReference>
<evidence type="ECO:0000256" key="2">
    <source>
        <dbReference type="ARBA" id="ARBA00023326"/>
    </source>
</evidence>
<evidence type="ECO:0000256" key="4">
    <source>
        <dbReference type="SAM" id="SignalP"/>
    </source>
</evidence>
<organism evidence="6 7">
    <name type="scientific">Phytohabitans houttuyneae</name>
    <dbReference type="NCBI Taxonomy" id="1076126"/>
    <lineage>
        <taxon>Bacteria</taxon>
        <taxon>Bacillati</taxon>
        <taxon>Actinomycetota</taxon>
        <taxon>Actinomycetes</taxon>
        <taxon>Micromonosporales</taxon>
        <taxon>Micromonosporaceae</taxon>
    </lineage>
</organism>
<accession>A0A6V8KKT8</accession>
<keyword evidence="4" id="KW-0732">Signal</keyword>
<dbReference type="EMBL" id="BLPF01000002">
    <property type="protein sequence ID" value="GFJ83031.1"/>
    <property type="molecule type" value="Genomic_DNA"/>
</dbReference>
<dbReference type="Gene3D" id="2.60.120.560">
    <property type="entry name" value="Exo-inulinase, domain 1"/>
    <property type="match status" value="1"/>
</dbReference>
<dbReference type="GO" id="GO:0000272">
    <property type="term" value="P:polysaccharide catabolic process"/>
    <property type="evidence" value="ECO:0007669"/>
    <property type="project" value="UniProtKB-KW"/>
</dbReference>
<keyword evidence="2" id="KW-0119">Carbohydrate metabolism</keyword>
<dbReference type="SUPFAM" id="SSF49265">
    <property type="entry name" value="Fibronectin type III"/>
    <property type="match status" value="1"/>
</dbReference>
<gene>
    <name evidence="6" type="ORF">Phou_072110</name>
</gene>
<name>A0A6V8KKT8_9ACTN</name>
<evidence type="ECO:0000256" key="3">
    <source>
        <dbReference type="SAM" id="MobiDB-lite"/>
    </source>
</evidence>
<evidence type="ECO:0000313" key="6">
    <source>
        <dbReference type="EMBL" id="GFJ83031.1"/>
    </source>
</evidence>
<protein>
    <recommendedName>
        <fullName evidence="5">Fibronectin type-III domain-containing protein</fullName>
    </recommendedName>
</protein>
<dbReference type="GO" id="GO:0016798">
    <property type="term" value="F:hydrolase activity, acting on glycosyl bonds"/>
    <property type="evidence" value="ECO:0007669"/>
    <property type="project" value="UniProtKB-KW"/>
</dbReference>
<comment type="caution">
    <text evidence="6">The sequence shown here is derived from an EMBL/GenBank/DDBJ whole genome shotgun (WGS) entry which is preliminary data.</text>
</comment>
<dbReference type="Gene3D" id="2.60.40.10">
    <property type="entry name" value="Immunoglobulins"/>
    <property type="match status" value="1"/>
</dbReference>
<feature type="signal peptide" evidence="4">
    <location>
        <begin position="1"/>
        <end position="17"/>
    </location>
</feature>
<feature type="compositionally biased region" description="Pro residues" evidence="3">
    <location>
        <begin position="189"/>
        <end position="201"/>
    </location>
</feature>
<dbReference type="SMART" id="SM00060">
    <property type="entry name" value="FN3"/>
    <property type="match status" value="1"/>
</dbReference>
<evidence type="ECO:0000256" key="1">
    <source>
        <dbReference type="ARBA" id="ARBA00023295"/>
    </source>
</evidence>
<sequence length="393" mass="40200">MLLLTGTAVVASGHASAAVVFAHDFESGSTAGWQLAGGQWGVSTDGSRVLRQSRSGAPSARATAGDAGWAGYTLSARVKPTSLSGPSAAAGIVARAGYTLTLRPGDRVELARVSGGQRTVLASGRLAVRTGRWYDMTLRADGDQLSGTVTGAAGSATLTATDATFAAGAIALVTERAAASFDDVSVDTLPPPRDTTPPSAPGRPELLEVTPTTATITWPASTDNVGVTGYLIYFGGQFYEDYFLRQVTSNAPVTVPIGGNTGATYHFSVRALDAAGNMSGFGSRTNFPHPPTVPRVAGDATAPTAPGTPVPVSGGISWAPATDDTGIVEYHVVHAFNIDEVRVRAIVPGNVTTAPISPASTPNTVWVIAYDASWNASRSPSITLTPPPTPAPN</sequence>
<dbReference type="InterPro" id="IPR013783">
    <property type="entry name" value="Ig-like_fold"/>
</dbReference>
<dbReference type="AlphaFoldDB" id="A0A6V8KKT8"/>
<dbReference type="PROSITE" id="PS50853">
    <property type="entry name" value="FN3"/>
    <property type="match status" value="1"/>
</dbReference>
<feature type="domain" description="Fibronectin type-III" evidence="5">
    <location>
        <begin position="200"/>
        <end position="292"/>
    </location>
</feature>
<evidence type="ECO:0000259" key="5">
    <source>
        <dbReference type="PROSITE" id="PS50853"/>
    </source>
</evidence>
<feature type="region of interest" description="Disordered" evidence="3">
    <location>
        <begin position="184"/>
        <end position="205"/>
    </location>
</feature>
<keyword evidence="7" id="KW-1185">Reference proteome</keyword>
<dbReference type="Proteomes" id="UP000482800">
    <property type="component" value="Unassembled WGS sequence"/>
</dbReference>
<keyword evidence="2" id="KW-0624">Polysaccharide degradation</keyword>
<keyword evidence="1" id="KW-0378">Hydrolase</keyword>
<dbReference type="InterPro" id="IPR003961">
    <property type="entry name" value="FN3_dom"/>
</dbReference>
<evidence type="ECO:0000313" key="7">
    <source>
        <dbReference type="Proteomes" id="UP000482800"/>
    </source>
</evidence>
<dbReference type="CDD" id="cd00063">
    <property type="entry name" value="FN3"/>
    <property type="match status" value="1"/>
</dbReference>
<keyword evidence="1" id="KW-0326">Glycosidase</keyword>
<feature type="chain" id="PRO_5029004766" description="Fibronectin type-III domain-containing protein" evidence="4">
    <location>
        <begin position="18"/>
        <end position="393"/>
    </location>
</feature>
<reference evidence="6 7" key="2">
    <citation type="submission" date="2020-03" db="EMBL/GenBank/DDBJ databases">
        <authorList>
            <person name="Ichikawa N."/>
            <person name="Kimura A."/>
            <person name="Kitahashi Y."/>
            <person name="Uohara A."/>
        </authorList>
    </citation>
    <scope>NUCLEOTIDE SEQUENCE [LARGE SCALE GENOMIC DNA]</scope>
    <source>
        <strain evidence="6 7">NBRC 108639</strain>
    </source>
</reference>